<dbReference type="EMBL" id="CP159373">
    <property type="protein sequence ID" value="XCN71305.1"/>
    <property type="molecule type" value="Genomic_DNA"/>
</dbReference>
<reference evidence="3" key="2">
    <citation type="submission" date="2024-06" db="EMBL/GenBank/DDBJ databases">
        <authorList>
            <person name="Plum-Jensen L.E."/>
            <person name="Schramm A."/>
            <person name="Marshall I.P.G."/>
        </authorList>
    </citation>
    <scope>NUCLEOTIDE SEQUENCE</scope>
    <source>
        <strain evidence="3">Rat1</strain>
    </source>
</reference>
<dbReference type="AlphaFoldDB" id="A0AAU8LR46"/>
<dbReference type="KEGG" id="eaj:Q3M24_13390"/>
<evidence type="ECO:0000256" key="1">
    <source>
        <dbReference type="ARBA" id="ARBA00023118"/>
    </source>
</evidence>
<reference evidence="3" key="1">
    <citation type="journal article" date="2024" name="Syst. Appl. Microbiol.">
        <title>First single-strain enrichments of Electrothrix cable bacteria, description of E. aestuarii sp. nov. and E. rattekaaiensis sp. nov., and proposal of a cable bacteria taxonomy following the rules of the SeqCode.</title>
        <authorList>
            <person name="Plum-Jensen L.E."/>
            <person name="Schramm A."/>
            <person name="Marshall I.P.G."/>
        </authorList>
    </citation>
    <scope>NUCLEOTIDE SEQUENCE</scope>
    <source>
        <strain evidence="3">Rat1</strain>
    </source>
</reference>
<name>A0AAU8LR46_9BACT</name>
<sequence>MKSFSYSISSLTPIVTGDRDHRNTELQATGLLGSLRYQYWLLKAMQAWQSNPHNPSYPPYSFDLPAKGAHNKRQFLLELAKAGPVVQLFGDTNWKKMFRLEITDAVRGEALPCSARADDRQAQKTPYQWKQINLTFRQDRKISFFGGTEGEMIRKEIEELMAFIHQYGWLGAAPQNGLGWVKVQGRTLSPHTLPSSNPVFAAEDISFTAREAEYR</sequence>
<gene>
    <name evidence="3" type="ORF">Q3M24_13390</name>
</gene>
<evidence type="ECO:0000313" key="3">
    <source>
        <dbReference type="EMBL" id="XCN71305.1"/>
    </source>
</evidence>
<organism evidence="3">
    <name type="scientific">Candidatus Electrothrix aestuarii</name>
    <dbReference type="NCBI Taxonomy" id="3062594"/>
    <lineage>
        <taxon>Bacteria</taxon>
        <taxon>Pseudomonadati</taxon>
        <taxon>Thermodesulfobacteriota</taxon>
        <taxon>Desulfobulbia</taxon>
        <taxon>Desulfobulbales</taxon>
        <taxon>Desulfobulbaceae</taxon>
        <taxon>Candidatus Electrothrix</taxon>
    </lineage>
</organism>
<proteinExistence type="predicted"/>
<dbReference type="Pfam" id="PF03787">
    <property type="entry name" value="RAMPs"/>
    <property type="match status" value="1"/>
</dbReference>
<evidence type="ECO:0000259" key="2">
    <source>
        <dbReference type="Pfam" id="PF03787"/>
    </source>
</evidence>
<feature type="domain" description="CRISPR type III-associated protein" evidence="2">
    <location>
        <begin position="8"/>
        <end position="182"/>
    </location>
</feature>
<accession>A0AAU8LR46</accession>
<keyword evidence="1" id="KW-0051">Antiviral defense</keyword>
<dbReference type="GO" id="GO:0051607">
    <property type="term" value="P:defense response to virus"/>
    <property type="evidence" value="ECO:0007669"/>
    <property type="project" value="UniProtKB-KW"/>
</dbReference>
<protein>
    <submittedName>
        <fullName evidence="3">RAMP superfamily CRISPR-associated protein</fullName>
    </submittedName>
</protein>
<dbReference type="InterPro" id="IPR005537">
    <property type="entry name" value="RAMP_III_fam"/>
</dbReference>